<protein>
    <recommendedName>
        <fullName evidence="3">N-acetyltransferase domain-containing protein</fullName>
    </recommendedName>
</protein>
<keyword evidence="2" id="KW-1185">Reference proteome</keyword>
<dbReference type="EMBL" id="JAPWGY010000002">
    <property type="protein sequence ID" value="MCZ4280107.1"/>
    <property type="molecule type" value="Genomic_DNA"/>
</dbReference>
<organism evidence="1 2">
    <name type="scientific">Kiloniella laminariae</name>
    <dbReference type="NCBI Taxonomy" id="454162"/>
    <lineage>
        <taxon>Bacteria</taxon>
        <taxon>Pseudomonadati</taxon>
        <taxon>Pseudomonadota</taxon>
        <taxon>Alphaproteobacteria</taxon>
        <taxon>Rhodospirillales</taxon>
        <taxon>Kiloniellaceae</taxon>
        <taxon>Kiloniella</taxon>
    </lineage>
</organism>
<name>A0ABT4LJD5_9PROT</name>
<proteinExistence type="predicted"/>
<comment type="caution">
    <text evidence="1">The sequence shown here is derived from an EMBL/GenBank/DDBJ whole genome shotgun (WGS) entry which is preliminary data.</text>
</comment>
<gene>
    <name evidence="1" type="ORF">O4H49_04930</name>
</gene>
<reference evidence="1" key="1">
    <citation type="submission" date="2022-12" db="EMBL/GenBank/DDBJ databases">
        <title>Bacterial isolates from different developmental stages of Nematostella vectensis.</title>
        <authorList>
            <person name="Fraune S."/>
        </authorList>
    </citation>
    <scope>NUCLEOTIDE SEQUENCE</scope>
    <source>
        <strain evidence="1">G21630-S1</strain>
    </source>
</reference>
<accession>A0ABT4LJD5</accession>
<dbReference type="RefSeq" id="WP_269422319.1">
    <property type="nucleotide sequence ID" value="NZ_JAPWGY010000002.1"/>
</dbReference>
<evidence type="ECO:0000313" key="1">
    <source>
        <dbReference type="EMBL" id="MCZ4280107.1"/>
    </source>
</evidence>
<sequence length="154" mass="17579">MQFAITPLDQSKSQQVLPLIQMVKSDITAEQWQQYVNSFTGRNTRECGIITVRNATNYYMGVLCYKIIEDVMHQRVMDVTNYVAADILGRNDISGTLLNWLEEQARSRDCQAIHITIDVKHSPIPQSSYSKSIPSQMSDRGYLCDATRLCKKLN</sequence>
<evidence type="ECO:0000313" key="2">
    <source>
        <dbReference type="Proteomes" id="UP001069802"/>
    </source>
</evidence>
<evidence type="ECO:0008006" key="3">
    <source>
        <dbReference type="Google" id="ProtNLM"/>
    </source>
</evidence>
<dbReference type="Proteomes" id="UP001069802">
    <property type="component" value="Unassembled WGS sequence"/>
</dbReference>